<dbReference type="Proteomes" id="UP000631421">
    <property type="component" value="Unassembled WGS sequence"/>
</dbReference>
<dbReference type="EC" id="2.3.1.51" evidence="4"/>
<dbReference type="EMBL" id="JACJPY010000035">
    <property type="protein sequence ID" value="MBD2150857.1"/>
    <property type="molecule type" value="Genomic_DNA"/>
</dbReference>
<dbReference type="GO" id="GO:0016020">
    <property type="term" value="C:membrane"/>
    <property type="evidence" value="ECO:0007669"/>
    <property type="project" value="InterPro"/>
</dbReference>
<dbReference type="SMART" id="SM00563">
    <property type="entry name" value="PlsC"/>
    <property type="match status" value="1"/>
</dbReference>
<keyword evidence="4" id="KW-0444">Lipid biosynthesis</keyword>
<evidence type="ECO:0000313" key="7">
    <source>
        <dbReference type="Proteomes" id="UP000631421"/>
    </source>
</evidence>
<dbReference type="Pfam" id="PF01553">
    <property type="entry name" value="Acyltransferase"/>
    <property type="match status" value="1"/>
</dbReference>
<evidence type="ECO:0000256" key="2">
    <source>
        <dbReference type="ARBA" id="ARBA00022679"/>
    </source>
</evidence>
<dbReference type="GO" id="GO:0006654">
    <property type="term" value="P:phosphatidic acid biosynthetic process"/>
    <property type="evidence" value="ECO:0007669"/>
    <property type="project" value="TreeGrafter"/>
</dbReference>
<evidence type="ECO:0000259" key="5">
    <source>
        <dbReference type="SMART" id="SM00563"/>
    </source>
</evidence>
<reference evidence="6" key="2">
    <citation type="submission" date="2020-08" db="EMBL/GenBank/DDBJ databases">
        <authorList>
            <person name="Chen M."/>
            <person name="Teng W."/>
            <person name="Zhao L."/>
            <person name="Hu C."/>
            <person name="Zhou Y."/>
            <person name="Han B."/>
            <person name="Song L."/>
            <person name="Shu W."/>
        </authorList>
    </citation>
    <scope>NUCLEOTIDE SEQUENCE</scope>
    <source>
        <strain evidence="6">FACHB-1277</strain>
    </source>
</reference>
<dbReference type="InterPro" id="IPR004552">
    <property type="entry name" value="AGP_acyltrans"/>
</dbReference>
<comment type="domain">
    <text evidence="4">The HXXXXD motif is essential for acyltransferase activity and may constitute the binding site for the phosphate moiety of the glycerol-3-phosphate.</text>
</comment>
<dbReference type="InterPro" id="IPR002123">
    <property type="entry name" value="Plipid/glycerol_acylTrfase"/>
</dbReference>
<organism evidence="6 7">
    <name type="scientific">Pseudanabaena cinerea FACHB-1277</name>
    <dbReference type="NCBI Taxonomy" id="2949581"/>
    <lineage>
        <taxon>Bacteria</taxon>
        <taxon>Bacillati</taxon>
        <taxon>Cyanobacteriota</taxon>
        <taxon>Cyanophyceae</taxon>
        <taxon>Pseudanabaenales</taxon>
        <taxon>Pseudanabaenaceae</taxon>
        <taxon>Pseudanabaena</taxon>
        <taxon>Pseudanabaena cinerea</taxon>
    </lineage>
</organism>
<keyword evidence="4" id="KW-0594">Phospholipid biosynthesis</keyword>
<keyword evidence="4" id="KW-1208">Phospholipid metabolism</keyword>
<evidence type="ECO:0000313" key="6">
    <source>
        <dbReference type="EMBL" id="MBD2150857.1"/>
    </source>
</evidence>
<keyword evidence="2 4" id="KW-0808">Transferase</keyword>
<dbReference type="AlphaFoldDB" id="A0A926UTI5"/>
<accession>A0A926UTI5</accession>
<keyword evidence="3 4" id="KW-0012">Acyltransferase</keyword>
<comment type="caution">
    <text evidence="6">The sequence shown here is derived from an EMBL/GenBank/DDBJ whole genome shotgun (WGS) entry which is preliminary data.</text>
</comment>
<dbReference type="CDD" id="cd07989">
    <property type="entry name" value="LPLAT_AGPAT-like"/>
    <property type="match status" value="1"/>
</dbReference>
<proteinExistence type="inferred from homology"/>
<dbReference type="PANTHER" id="PTHR10434">
    <property type="entry name" value="1-ACYL-SN-GLYCEROL-3-PHOSPHATE ACYLTRANSFERASE"/>
    <property type="match status" value="1"/>
</dbReference>
<dbReference type="SUPFAM" id="SSF69593">
    <property type="entry name" value="Glycerol-3-phosphate (1)-acyltransferase"/>
    <property type="match status" value="1"/>
</dbReference>
<dbReference type="GO" id="GO:0003841">
    <property type="term" value="F:1-acylglycerol-3-phosphate O-acyltransferase activity"/>
    <property type="evidence" value="ECO:0007669"/>
    <property type="project" value="UniProtKB-UniRule"/>
</dbReference>
<dbReference type="PANTHER" id="PTHR10434:SF11">
    <property type="entry name" value="1-ACYL-SN-GLYCEROL-3-PHOSPHATE ACYLTRANSFERASE"/>
    <property type="match status" value="1"/>
</dbReference>
<keyword evidence="7" id="KW-1185">Reference proteome</keyword>
<protein>
    <recommendedName>
        <fullName evidence="4">1-acyl-sn-glycerol-3-phosphate acyltransferase</fullName>
        <ecNumber evidence="4">2.3.1.51</ecNumber>
    </recommendedName>
</protein>
<gene>
    <name evidence="6" type="ORF">H6F44_12105</name>
</gene>
<dbReference type="NCBIfam" id="TIGR00530">
    <property type="entry name" value="AGP_acyltrn"/>
    <property type="match status" value="1"/>
</dbReference>
<evidence type="ECO:0000256" key="4">
    <source>
        <dbReference type="RuleBase" id="RU361267"/>
    </source>
</evidence>
<evidence type="ECO:0000256" key="3">
    <source>
        <dbReference type="ARBA" id="ARBA00023315"/>
    </source>
</evidence>
<keyword evidence="4" id="KW-0443">Lipid metabolism</keyword>
<evidence type="ECO:0000256" key="1">
    <source>
        <dbReference type="ARBA" id="ARBA00008655"/>
    </source>
</evidence>
<comment type="catalytic activity">
    <reaction evidence="4">
        <text>a 1-acyl-sn-glycero-3-phosphate + an acyl-CoA = a 1,2-diacyl-sn-glycero-3-phosphate + CoA</text>
        <dbReference type="Rhea" id="RHEA:19709"/>
        <dbReference type="ChEBI" id="CHEBI:57287"/>
        <dbReference type="ChEBI" id="CHEBI:57970"/>
        <dbReference type="ChEBI" id="CHEBI:58342"/>
        <dbReference type="ChEBI" id="CHEBI:58608"/>
        <dbReference type="EC" id="2.3.1.51"/>
    </reaction>
</comment>
<feature type="domain" description="Phospholipid/glycerol acyltransferase" evidence="5">
    <location>
        <begin position="69"/>
        <end position="181"/>
    </location>
</feature>
<comment type="similarity">
    <text evidence="1 4">Belongs to the 1-acyl-sn-glycerol-3-phosphate acyltransferase family.</text>
</comment>
<sequence>MDKDNSLDTNLDNQADKPNALSKLQQGNDQHGNPILYWMFKWLVVRPILYLFYQERIYGAENVSLTDNLIVVSNHASDFDPLIVGSCMGRPVAFMAKEELFKIPVLSQAITAFGAYPVKRGAGDRAAIRSAIASINQGWATGIFLQGTRTLDGRVTEPKLGAAMIAAKTQAPFLPVSIWGTEKILPKGARFPKLFQPVTVRIGDLIAPPPSSDRATLEAYSQKCADAINALHALGR</sequence>
<name>A0A926UTI5_9CYAN</name>
<reference evidence="6" key="1">
    <citation type="journal article" date="2015" name="ISME J.">
        <title>Draft Genome Sequence of Streptomyces incarnatus NRRL8089, which Produces the Nucleoside Antibiotic Sinefungin.</title>
        <authorList>
            <person name="Oshima K."/>
            <person name="Hattori M."/>
            <person name="Shimizu H."/>
            <person name="Fukuda K."/>
            <person name="Nemoto M."/>
            <person name="Inagaki K."/>
            <person name="Tamura T."/>
        </authorList>
    </citation>
    <scope>NUCLEOTIDE SEQUENCE</scope>
    <source>
        <strain evidence="6">FACHB-1277</strain>
    </source>
</reference>